<dbReference type="AlphaFoldDB" id="A0AAJ6FMC4"/>
<dbReference type="EMBL" id="JMHU01000014">
    <property type="protein sequence ID" value="KDA45693.1"/>
    <property type="molecule type" value="Genomic_DNA"/>
</dbReference>
<dbReference type="GO" id="GO:0016747">
    <property type="term" value="F:acyltransferase activity, transferring groups other than amino-acyl groups"/>
    <property type="evidence" value="ECO:0007669"/>
    <property type="project" value="InterPro"/>
</dbReference>
<dbReference type="Gene3D" id="3.40.630.30">
    <property type="match status" value="1"/>
</dbReference>
<dbReference type="InterPro" id="IPR051531">
    <property type="entry name" value="N-acetyltransferase"/>
</dbReference>
<dbReference type="InterPro" id="IPR000182">
    <property type="entry name" value="GNAT_dom"/>
</dbReference>
<name>A0AAJ6FMC4_9LACO</name>
<dbReference type="SUPFAM" id="SSF55729">
    <property type="entry name" value="Acyl-CoA N-acyltransferases (Nat)"/>
    <property type="match status" value="1"/>
</dbReference>
<dbReference type="Proteomes" id="UP000027129">
    <property type="component" value="Unassembled WGS sequence"/>
</dbReference>
<sequence length="187" mass="20811">MTSLNLPLAKYATLETSRLTLRPIQLSDAADMFEYASDPKVIEYVSFEQHQTLADTQKAIADHFMVAPLGRFGIIHRQTNKFIGTISLMDLTPHGAEIGYVLNRKFWGQGLAPEAAQALLELAFQHLDLKYIQAYQLTSNPQSARVLEKIGLKCIGTLPNYLPSAAGMLDTNLWMITQAEYTASTPH</sequence>
<reference evidence="2 4" key="1">
    <citation type="submission" date="2014-04" db="EMBL/GenBank/DDBJ databases">
        <title>Draft Genome Sequence of Lactobacillus animalis 381-IL-28.</title>
        <authorList>
            <person name="Sturino J.M."/>
            <person name="Rajendran M."/>
            <person name="Altermann E."/>
        </authorList>
    </citation>
    <scope>NUCLEOTIDE SEQUENCE [LARGE SCALE GENOMIC DNA]</scope>
    <source>
        <strain evidence="2 4">381-IL-28</strain>
    </source>
</reference>
<evidence type="ECO:0000313" key="4">
    <source>
        <dbReference type="Proteomes" id="UP000027129"/>
    </source>
</evidence>
<gene>
    <name evidence="2" type="ORF">Lani381_1318</name>
    <name evidence="3" type="ORF">QFF56_08645</name>
</gene>
<reference evidence="3" key="2">
    <citation type="submission" date="2023-04" db="EMBL/GenBank/DDBJ databases">
        <title>Four porcine-derived lactic acid bacteria strains analyses and their evaluation as potential probiotics based on genomics.</title>
        <authorList>
            <person name="Niu D."/>
        </authorList>
    </citation>
    <scope>NUCLEOTIDE SEQUENCE</scope>
    <source>
        <strain evidence="3">ZSB1</strain>
    </source>
</reference>
<organism evidence="3 5">
    <name type="scientific">Ligilactobacillus animalis</name>
    <dbReference type="NCBI Taxonomy" id="1605"/>
    <lineage>
        <taxon>Bacteria</taxon>
        <taxon>Bacillati</taxon>
        <taxon>Bacillota</taxon>
        <taxon>Bacilli</taxon>
        <taxon>Lactobacillales</taxon>
        <taxon>Lactobacillaceae</taxon>
        <taxon>Ligilactobacillus</taxon>
    </lineage>
</organism>
<dbReference type="RefSeq" id="WP_010688366.1">
    <property type="nucleotide sequence ID" value="NZ_CAJKXD010000004.1"/>
</dbReference>
<dbReference type="Proteomes" id="UP001238155">
    <property type="component" value="Chromosome"/>
</dbReference>
<protein>
    <submittedName>
        <fullName evidence="3">GNAT family N-acetyltransferase</fullName>
    </submittedName>
    <submittedName>
        <fullName evidence="2">Pseudaminic acid biosynthesis N-acetyl transferase, pseH</fullName>
    </submittedName>
</protein>
<dbReference type="PROSITE" id="PS51186">
    <property type="entry name" value="GNAT"/>
    <property type="match status" value="1"/>
</dbReference>
<proteinExistence type="predicted"/>
<dbReference type="InterPro" id="IPR016181">
    <property type="entry name" value="Acyl_CoA_acyltransferase"/>
</dbReference>
<keyword evidence="2" id="KW-0808">Transferase</keyword>
<dbReference type="PANTHER" id="PTHR43792">
    <property type="entry name" value="GNAT FAMILY, PUTATIVE (AFU_ORTHOLOGUE AFUA_3G00765)-RELATED-RELATED"/>
    <property type="match status" value="1"/>
</dbReference>
<accession>A0AAJ6FMC4</accession>
<dbReference type="Pfam" id="PF13302">
    <property type="entry name" value="Acetyltransf_3"/>
    <property type="match status" value="1"/>
</dbReference>
<evidence type="ECO:0000313" key="2">
    <source>
        <dbReference type="EMBL" id="KDA45693.1"/>
    </source>
</evidence>
<feature type="domain" description="N-acetyltransferase" evidence="1">
    <location>
        <begin position="19"/>
        <end position="180"/>
    </location>
</feature>
<evidence type="ECO:0000259" key="1">
    <source>
        <dbReference type="PROSITE" id="PS51186"/>
    </source>
</evidence>
<dbReference type="EMBL" id="CP123751">
    <property type="protein sequence ID" value="WHQ79989.1"/>
    <property type="molecule type" value="Genomic_DNA"/>
</dbReference>
<keyword evidence="4" id="KW-1185">Reference proteome</keyword>
<evidence type="ECO:0000313" key="5">
    <source>
        <dbReference type="Proteomes" id="UP001238155"/>
    </source>
</evidence>
<evidence type="ECO:0000313" key="3">
    <source>
        <dbReference type="EMBL" id="WHQ79989.1"/>
    </source>
</evidence>
<dbReference type="GeneID" id="61227248"/>